<feature type="domain" description="Glycosyltransferase 2-like" evidence="4">
    <location>
        <begin position="7"/>
        <end position="168"/>
    </location>
</feature>
<comment type="caution">
    <text evidence="5">The sequence shown here is derived from an EMBL/GenBank/DDBJ whole genome shotgun (WGS) entry which is preliminary data.</text>
</comment>
<dbReference type="SUPFAM" id="SSF53448">
    <property type="entry name" value="Nucleotide-diphospho-sugar transferases"/>
    <property type="match status" value="1"/>
</dbReference>
<accession>A0A0F5IRW1</accession>
<dbReference type="InterPro" id="IPR001173">
    <property type="entry name" value="Glyco_trans_2-like"/>
</dbReference>
<dbReference type="GO" id="GO:0016757">
    <property type="term" value="F:glycosyltransferase activity"/>
    <property type="evidence" value="ECO:0007669"/>
    <property type="project" value="UniProtKB-KW"/>
</dbReference>
<organism evidence="5 6">
    <name type="scientific">Parabacteroides goldsteinii DSM 19448 = WAL 12034</name>
    <dbReference type="NCBI Taxonomy" id="927665"/>
    <lineage>
        <taxon>Bacteria</taxon>
        <taxon>Pseudomonadati</taxon>
        <taxon>Bacteroidota</taxon>
        <taxon>Bacteroidia</taxon>
        <taxon>Bacteroidales</taxon>
        <taxon>Tannerellaceae</taxon>
        <taxon>Parabacteroides</taxon>
    </lineage>
</organism>
<dbReference type="EMBL" id="AQHV01000023">
    <property type="protein sequence ID" value="KKB48040.1"/>
    <property type="molecule type" value="Genomic_DNA"/>
</dbReference>
<dbReference type="PANTHER" id="PTHR43685">
    <property type="entry name" value="GLYCOSYLTRANSFERASE"/>
    <property type="match status" value="1"/>
</dbReference>
<evidence type="ECO:0000256" key="3">
    <source>
        <dbReference type="ARBA" id="ARBA00022679"/>
    </source>
</evidence>
<dbReference type="AlphaFoldDB" id="A0A0F5IRW1"/>
<keyword evidence="2" id="KW-0328">Glycosyltransferase</keyword>
<dbReference type="STRING" id="927665.HMPREF1535_04266"/>
<reference evidence="5 6" key="1">
    <citation type="submission" date="2013-04" db="EMBL/GenBank/DDBJ databases">
        <title>The Genome Sequence of Parabacteroides goldsteinii DSM 19448.</title>
        <authorList>
            <consortium name="The Broad Institute Genomics Platform"/>
            <person name="Earl A."/>
            <person name="Ward D."/>
            <person name="Feldgarden M."/>
            <person name="Gevers D."/>
            <person name="Martens E."/>
            <person name="Sakamoto M."/>
            <person name="Benno Y."/>
            <person name="Song Y."/>
            <person name="Liu C."/>
            <person name="Lee J."/>
            <person name="Bolanos M."/>
            <person name="Vaisanen M.L."/>
            <person name="Finegold S.M."/>
            <person name="Walker B."/>
            <person name="Young S."/>
            <person name="Zeng Q."/>
            <person name="Gargeya S."/>
            <person name="Fitzgerald M."/>
            <person name="Haas B."/>
            <person name="Abouelleil A."/>
            <person name="Allen A.W."/>
            <person name="Alvarado L."/>
            <person name="Arachchi H.M."/>
            <person name="Berlin A.M."/>
            <person name="Chapman S.B."/>
            <person name="Gainer-Dewar J."/>
            <person name="Goldberg J."/>
            <person name="Griggs A."/>
            <person name="Gujja S."/>
            <person name="Hansen M."/>
            <person name="Howarth C."/>
            <person name="Imamovic A."/>
            <person name="Ireland A."/>
            <person name="Larimer J."/>
            <person name="McCowan C."/>
            <person name="Murphy C."/>
            <person name="Pearson M."/>
            <person name="Poon T.W."/>
            <person name="Priest M."/>
            <person name="Roberts A."/>
            <person name="Saif S."/>
            <person name="Shea T."/>
            <person name="Sisk P."/>
            <person name="Sykes S."/>
            <person name="Wortman J."/>
            <person name="Nusbaum C."/>
            <person name="Birren B."/>
        </authorList>
    </citation>
    <scope>NUCLEOTIDE SEQUENCE [LARGE SCALE GENOMIC DNA]</scope>
    <source>
        <strain evidence="5 6">DSM 19448</strain>
    </source>
</reference>
<evidence type="ECO:0000256" key="2">
    <source>
        <dbReference type="ARBA" id="ARBA00022676"/>
    </source>
</evidence>
<gene>
    <name evidence="5" type="ORF">HMPREF1535_04266</name>
</gene>
<proteinExistence type="inferred from homology"/>
<keyword evidence="3" id="KW-0808">Transferase</keyword>
<dbReference type="PANTHER" id="PTHR43685:SF5">
    <property type="entry name" value="GLYCOSYLTRANSFERASE EPSE-RELATED"/>
    <property type="match status" value="1"/>
</dbReference>
<evidence type="ECO:0000313" key="5">
    <source>
        <dbReference type="EMBL" id="KKB48040.1"/>
    </source>
</evidence>
<evidence type="ECO:0000313" key="6">
    <source>
        <dbReference type="Proteomes" id="UP000033047"/>
    </source>
</evidence>
<protein>
    <recommendedName>
        <fullName evidence="4">Glycosyltransferase 2-like domain-containing protein</fullName>
    </recommendedName>
</protein>
<sequence length="275" mass="32060">MKNKLFSVLISVYKNDNPDDFRTAIESVTIKQTVQPDEVFVYVDGPVPNALASTIKQLEMEIPAVYVHWEVENKGLGRALQYGMEHVKHELVARMDADDISVPDRFECQLCQFEKDLELSVASGHIVDFIGTPENVIGKRTVPIGSETCMQYIKKRDVVNHPAVMFRKSEVLRAGNYQDWYLNEDSYLWLRMYLVGCKFNNLDRVLVYMRSGEGQYARRGGWKYFRSEAGLQKLRYKHRIISFPRYLFNMTVHFTVKVLMPNSVRGWVFQKLLRE</sequence>
<dbReference type="HOGENOM" id="CLU_025996_0_9_10"/>
<dbReference type="Proteomes" id="UP000033047">
    <property type="component" value="Unassembled WGS sequence"/>
</dbReference>
<dbReference type="Pfam" id="PF00535">
    <property type="entry name" value="Glycos_transf_2"/>
    <property type="match status" value="1"/>
</dbReference>
<dbReference type="PATRIC" id="fig|927665.4.peg.4380"/>
<dbReference type="InterPro" id="IPR050834">
    <property type="entry name" value="Glycosyltransf_2"/>
</dbReference>
<dbReference type="InterPro" id="IPR029044">
    <property type="entry name" value="Nucleotide-diphossugar_trans"/>
</dbReference>
<evidence type="ECO:0000259" key="4">
    <source>
        <dbReference type="Pfam" id="PF00535"/>
    </source>
</evidence>
<comment type="similarity">
    <text evidence="1">Belongs to the glycosyltransferase 2 family.</text>
</comment>
<evidence type="ECO:0000256" key="1">
    <source>
        <dbReference type="ARBA" id="ARBA00006739"/>
    </source>
</evidence>
<name>A0A0F5IRW1_9BACT</name>
<dbReference type="Gene3D" id="3.90.550.10">
    <property type="entry name" value="Spore Coat Polysaccharide Biosynthesis Protein SpsA, Chain A"/>
    <property type="match status" value="1"/>
</dbReference>
<dbReference type="RefSeq" id="WP_011966605.1">
    <property type="nucleotide sequence ID" value="NZ_KQ033913.1"/>
</dbReference>